<keyword evidence="4" id="KW-0418">Kinase</keyword>
<dbReference type="GO" id="GO:0005829">
    <property type="term" value="C:cytosol"/>
    <property type="evidence" value="ECO:0007669"/>
    <property type="project" value="TreeGrafter"/>
</dbReference>
<evidence type="ECO:0000259" key="9">
    <source>
        <dbReference type="Pfam" id="PF02782"/>
    </source>
</evidence>
<comment type="similarity">
    <text evidence="1">Belongs to the FGGY kinase family.</text>
</comment>
<feature type="domain" description="Carbohydrate kinase FGGY N-terminal" evidence="8">
    <location>
        <begin position="8"/>
        <end position="247"/>
    </location>
</feature>
<evidence type="ECO:0000256" key="3">
    <source>
        <dbReference type="ARBA" id="ARBA00022741"/>
    </source>
</evidence>
<evidence type="ECO:0000259" key="8">
    <source>
        <dbReference type="Pfam" id="PF00370"/>
    </source>
</evidence>
<dbReference type="Pfam" id="PF00370">
    <property type="entry name" value="FGGY_N"/>
    <property type="match status" value="1"/>
</dbReference>
<proteinExistence type="inferred from homology"/>
<evidence type="ECO:0000313" key="10">
    <source>
        <dbReference type="EMBL" id="HIX74232.1"/>
    </source>
</evidence>
<evidence type="ECO:0000256" key="6">
    <source>
        <dbReference type="ARBA" id="ARBA00023157"/>
    </source>
</evidence>
<evidence type="ECO:0000256" key="7">
    <source>
        <dbReference type="ARBA" id="ARBA00023308"/>
    </source>
</evidence>
<dbReference type="InterPro" id="IPR018484">
    <property type="entry name" value="FGGY_N"/>
</dbReference>
<dbReference type="GO" id="GO:0019301">
    <property type="term" value="P:rhamnose catabolic process"/>
    <property type="evidence" value="ECO:0007669"/>
    <property type="project" value="InterPro"/>
</dbReference>
<evidence type="ECO:0000313" key="11">
    <source>
        <dbReference type="Proteomes" id="UP000886740"/>
    </source>
</evidence>
<dbReference type="Gene3D" id="3.30.420.40">
    <property type="match status" value="2"/>
</dbReference>
<comment type="caution">
    <text evidence="10">The sequence shown here is derived from an EMBL/GenBank/DDBJ whole genome shotgun (WGS) entry which is preliminary data.</text>
</comment>
<evidence type="ECO:0000256" key="5">
    <source>
        <dbReference type="ARBA" id="ARBA00022840"/>
    </source>
</evidence>
<reference evidence="10" key="2">
    <citation type="submission" date="2021-04" db="EMBL/GenBank/DDBJ databases">
        <authorList>
            <person name="Gilroy R."/>
        </authorList>
    </citation>
    <scope>NUCLEOTIDE SEQUENCE</scope>
    <source>
        <strain evidence="10">ChiGjej6B6-14162</strain>
    </source>
</reference>
<sequence length="497" mass="55187">MKDKAPIFLAFDIGATSGRAVVAEFDGDHLATREIHRFPNEILEIQGRSYWNVYRIYEELRQALMVCAREGLRIASIGIDTWGVDFGCVAKDGTLLGLPRAYRDPFTNGAPEAFFRKIPRETVYGKTGIQVMDFNTLYQLDRMVAEGYEPLAHASDLLFMPDLLSYLLTGNRVCEYTDASTSQLLDATTRRFDPELLAAVGVESGLFPQLVLPGTTVGFLSDGLARETGLGKVKVVAVAGHDTASAVAAVPALDQEFAYLSSGTWSLMGIETEKPIITDRSFDRNFTNEGGIDGTIRFLKNITGMWLIERCRAEWRKDGRDYSYEAITKMMVDGIGATAWVDPNDPRFSNPASMTGAIVDYCRMTGQPCPESDSQFVRCVFESLAFSYRRVLDDLKAMAPFPIRCLHIIGGGSRNRALNQLTANVIGLPVIAGPSEATALGNCLVQARAAGLAADRWAMRRMIRDHIEIESFYPEGERTYWEKAYAHFREVTNQQNL</sequence>
<dbReference type="PANTHER" id="PTHR10196:SF93">
    <property type="entry name" value="L-RHAMNULOKINASE"/>
    <property type="match status" value="1"/>
</dbReference>
<dbReference type="GO" id="GO:0005524">
    <property type="term" value="F:ATP binding"/>
    <property type="evidence" value="ECO:0007669"/>
    <property type="project" value="UniProtKB-KW"/>
</dbReference>
<dbReference type="GO" id="GO:0006071">
    <property type="term" value="P:glycerol metabolic process"/>
    <property type="evidence" value="ECO:0007669"/>
    <property type="project" value="TreeGrafter"/>
</dbReference>
<dbReference type="AlphaFoldDB" id="A0A9D2BG55"/>
<keyword evidence="2" id="KW-0808">Transferase</keyword>
<reference evidence="10" key="1">
    <citation type="journal article" date="2021" name="PeerJ">
        <title>Extensive microbial diversity within the chicken gut microbiome revealed by metagenomics and culture.</title>
        <authorList>
            <person name="Gilroy R."/>
            <person name="Ravi A."/>
            <person name="Getino M."/>
            <person name="Pursley I."/>
            <person name="Horton D.L."/>
            <person name="Alikhan N.F."/>
            <person name="Baker D."/>
            <person name="Gharbi K."/>
            <person name="Hall N."/>
            <person name="Watson M."/>
            <person name="Adriaenssens E.M."/>
            <person name="Foster-Nyarko E."/>
            <person name="Jarju S."/>
            <person name="Secka A."/>
            <person name="Antonio M."/>
            <person name="Oren A."/>
            <person name="Chaudhuri R.R."/>
            <person name="La Ragione R."/>
            <person name="Hildebrand F."/>
            <person name="Pallen M.J."/>
        </authorList>
    </citation>
    <scope>NUCLEOTIDE SEQUENCE</scope>
    <source>
        <strain evidence="10">ChiGjej6B6-14162</strain>
    </source>
</reference>
<keyword evidence="7" id="KW-0684">Rhamnose metabolism</keyword>
<keyword evidence="6" id="KW-1015">Disulfide bond</keyword>
<dbReference type="InterPro" id="IPR018485">
    <property type="entry name" value="FGGY_C"/>
</dbReference>
<dbReference type="InterPro" id="IPR013449">
    <property type="entry name" value="Rhamnulokinase"/>
</dbReference>
<dbReference type="GO" id="GO:0008993">
    <property type="term" value="F:rhamnulokinase activity"/>
    <property type="evidence" value="ECO:0007669"/>
    <property type="project" value="InterPro"/>
</dbReference>
<keyword evidence="3" id="KW-0547">Nucleotide-binding</keyword>
<evidence type="ECO:0000256" key="2">
    <source>
        <dbReference type="ARBA" id="ARBA00022679"/>
    </source>
</evidence>
<name>A0A9D2BG55_9BACT</name>
<protein>
    <submittedName>
        <fullName evidence="10">Rhamnulokinase</fullName>
    </submittedName>
</protein>
<accession>A0A9D2BG55</accession>
<dbReference type="InterPro" id="IPR043129">
    <property type="entry name" value="ATPase_NBD"/>
</dbReference>
<dbReference type="GO" id="GO:0004370">
    <property type="term" value="F:glycerol kinase activity"/>
    <property type="evidence" value="ECO:0007669"/>
    <property type="project" value="TreeGrafter"/>
</dbReference>
<feature type="domain" description="Carbohydrate kinase FGGY C-terminal" evidence="9">
    <location>
        <begin position="258"/>
        <end position="450"/>
    </location>
</feature>
<evidence type="ECO:0000256" key="1">
    <source>
        <dbReference type="ARBA" id="ARBA00009156"/>
    </source>
</evidence>
<keyword evidence="5" id="KW-0067">ATP-binding</keyword>
<dbReference type="Proteomes" id="UP000886740">
    <property type="component" value="Unassembled WGS sequence"/>
</dbReference>
<dbReference type="Pfam" id="PF02782">
    <property type="entry name" value="FGGY_C"/>
    <property type="match status" value="1"/>
</dbReference>
<dbReference type="EMBL" id="DXEL01000033">
    <property type="protein sequence ID" value="HIX74232.1"/>
    <property type="molecule type" value="Genomic_DNA"/>
</dbReference>
<dbReference type="CDD" id="cd07771">
    <property type="entry name" value="ASKHA_NBD_FGGY_RhaB-like"/>
    <property type="match status" value="1"/>
</dbReference>
<evidence type="ECO:0000256" key="4">
    <source>
        <dbReference type="ARBA" id="ARBA00022777"/>
    </source>
</evidence>
<dbReference type="PANTHER" id="PTHR10196">
    <property type="entry name" value="SUGAR KINASE"/>
    <property type="match status" value="1"/>
</dbReference>
<gene>
    <name evidence="10" type="ORF">H9977_04220</name>
</gene>
<dbReference type="SUPFAM" id="SSF53067">
    <property type="entry name" value="Actin-like ATPase domain"/>
    <property type="match status" value="2"/>
</dbReference>
<organism evidence="10 11">
    <name type="scientific">Candidatus Parabacteroides intestinipullorum</name>
    <dbReference type="NCBI Taxonomy" id="2838723"/>
    <lineage>
        <taxon>Bacteria</taxon>
        <taxon>Pseudomonadati</taxon>
        <taxon>Bacteroidota</taxon>
        <taxon>Bacteroidia</taxon>
        <taxon>Bacteroidales</taxon>
        <taxon>Tannerellaceae</taxon>
        <taxon>Parabacteroides</taxon>
    </lineage>
</organism>